<comment type="caution">
    <text evidence="1">The sequence shown here is derived from an EMBL/GenBank/DDBJ whole genome shotgun (WGS) entry which is preliminary data.</text>
</comment>
<accession>A0A9N9ADR8</accession>
<sequence>MYRKIQIDFRRISQPPHVKIENNNSSTELYERVNTIVKPYGAVGYKTLEKFGAEIGSYLMGMMPELKWALKHVDNYESFL</sequence>
<keyword evidence="2" id="KW-1185">Reference proteome</keyword>
<dbReference type="EMBL" id="CAJVPS010001149">
    <property type="protein sequence ID" value="CAG8526398.1"/>
    <property type="molecule type" value="Genomic_DNA"/>
</dbReference>
<reference evidence="1" key="1">
    <citation type="submission" date="2021-06" db="EMBL/GenBank/DDBJ databases">
        <authorList>
            <person name="Kallberg Y."/>
            <person name="Tangrot J."/>
            <person name="Rosling A."/>
        </authorList>
    </citation>
    <scope>NUCLEOTIDE SEQUENCE</scope>
    <source>
        <strain evidence="1">FL130A</strain>
    </source>
</reference>
<evidence type="ECO:0000313" key="2">
    <source>
        <dbReference type="Proteomes" id="UP000789508"/>
    </source>
</evidence>
<proteinExistence type="predicted"/>
<name>A0A9N9ADR8_9GLOM</name>
<dbReference type="AlphaFoldDB" id="A0A9N9ADR8"/>
<organism evidence="1 2">
    <name type="scientific">Ambispora leptoticha</name>
    <dbReference type="NCBI Taxonomy" id="144679"/>
    <lineage>
        <taxon>Eukaryota</taxon>
        <taxon>Fungi</taxon>
        <taxon>Fungi incertae sedis</taxon>
        <taxon>Mucoromycota</taxon>
        <taxon>Glomeromycotina</taxon>
        <taxon>Glomeromycetes</taxon>
        <taxon>Archaeosporales</taxon>
        <taxon>Ambisporaceae</taxon>
        <taxon>Ambispora</taxon>
    </lineage>
</organism>
<evidence type="ECO:0000313" key="1">
    <source>
        <dbReference type="EMBL" id="CAG8526398.1"/>
    </source>
</evidence>
<gene>
    <name evidence="1" type="ORF">ALEPTO_LOCUS4723</name>
</gene>
<protein>
    <submittedName>
        <fullName evidence="1">12619_t:CDS:1</fullName>
    </submittedName>
</protein>
<dbReference type="Proteomes" id="UP000789508">
    <property type="component" value="Unassembled WGS sequence"/>
</dbReference>